<organism evidence="1 2">
    <name type="scientific">Daphnia magna</name>
    <dbReference type="NCBI Taxonomy" id="35525"/>
    <lineage>
        <taxon>Eukaryota</taxon>
        <taxon>Metazoa</taxon>
        <taxon>Ecdysozoa</taxon>
        <taxon>Arthropoda</taxon>
        <taxon>Crustacea</taxon>
        <taxon>Branchiopoda</taxon>
        <taxon>Diplostraca</taxon>
        <taxon>Cladocera</taxon>
        <taxon>Anomopoda</taxon>
        <taxon>Daphniidae</taxon>
        <taxon>Daphnia</taxon>
    </lineage>
</organism>
<sequence>MAMSDSAMLNAGERLALQCAVVKGGLPLFVSWSKDGQVIAPTTATTTTSVRLVNEFTATLTIELLTGQHGNEAIVHIASTKGEMLPHIGQCYNGHMKSVDSLLRHSSGVVTGNILVH</sequence>
<dbReference type="SUPFAM" id="SSF48726">
    <property type="entry name" value="Immunoglobulin"/>
    <property type="match status" value="1"/>
</dbReference>
<keyword evidence="2" id="KW-1185">Reference proteome</keyword>
<dbReference type="Gene3D" id="2.60.40.10">
    <property type="entry name" value="Immunoglobulins"/>
    <property type="match status" value="1"/>
</dbReference>
<evidence type="ECO:0008006" key="3">
    <source>
        <dbReference type="Google" id="ProtNLM"/>
    </source>
</evidence>
<gene>
    <name evidence="1" type="ORF">OUZ56_005867</name>
</gene>
<dbReference type="EMBL" id="JAOYFB010000001">
    <property type="protein sequence ID" value="KAK4004123.1"/>
    <property type="molecule type" value="Genomic_DNA"/>
</dbReference>
<dbReference type="Proteomes" id="UP001234178">
    <property type="component" value="Unassembled WGS sequence"/>
</dbReference>
<dbReference type="InterPro" id="IPR036179">
    <property type="entry name" value="Ig-like_dom_sf"/>
</dbReference>
<evidence type="ECO:0000313" key="1">
    <source>
        <dbReference type="EMBL" id="KAK4004123.1"/>
    </source>
</evidence>
<name>A0ABQ9YTZ5_9CRUS</name>
<proteinExistence type="predicted"/>
<dbReference type="InterPro" id="IPR013783">
    <property type="entry name" value="Ig-like_fold"/>
</dbReference>
<protein>
    <recommendedName>
        <fullName evidence="3">Ig-like domain-containing protein</fullName>
    </recommendedName>
</protein>
<evidence type="ECO:0000313" key="2">
    <source>
        <dbReference type="Proteomes" id="UP001234178"/>
    </source>
</evidence>
<reference evidence="1 2" key="1">
    <citation type="journal article" date="2023" name="Nucleic Acids Res.">
        <title>The hologenome of Daphnia magna reveals possible DNA methylation and microbiome-mediated evolution of the host genome.</title>
        <authorList>
            <person name="Chaturvedi A."/>
            <person name="Li X."/>
            <person name="Dhandapani V."/>
            <person name="Marshall H."/>
            <person name="Kissane S."/>
            <person name="Cuenca-Cambronero M."/>
            <person name="Asole G."/>
            <person name="Calvet F."/>
            <person name="Ruiz-Romero M."/>
            <person name="Marangio P."/>
            <person name="Guigo R."/>
            <person name="Rago D."/>
            <person name="Mirbahai L."/>
            <person name="Eastwood N."/>
            <person name="Colbourne J.K."/>
            <person name="Zhou J."/>
            <person name="Mallon E."/>
            <person name="Orsini L."/>
        </authorList>
    </citation>
    <scope>NUCLEOTIDE SEQUENCE [LARGE SCALE GENOMIC DNA]</scope>
    <source>
        <strain evidence="1">LRV0_1</strain>
    </source>
</reference>
<accession>A0ABQ9YTZ5</accession>
<comment type="caution">
    <text evidence="1">The sequence shown here is derived from an EMBL/GenBank/DDBJ whole genome shotgun (WGS) entry which is preliminary data.</text>
</comment>